<keyword evidence="3" id="KW-1185">Reference proteome</keyword>
<organism evidence="2 3">
    <name type="scientific">Enorma shizhengliae</name>
    <dbReference type="NCBI Taxonomy" id="2606615"/>
    <lineage>
        <taxon>Bacteria</taxon>
        <taxon>Bacillati</taxon>
        <taxon>Actinomycetota</taxon>
        <taxon>Coriobacteriia</taxon>
        <taxon>Coriobacteriales</taxon>
        <taxon>Coriobacteriaceae</taxon>
        <taxon>Enorma</taxon>
    </lineage>
</organism>
<protein>
    <submittedName>
        <fullName evidence="2">Uncharacterized protein</fullName>
    </submittedName>
</protein>
<dbReference type="RefSeq" id="WP_154324076.1">
    <property type="nucleotide sequence ID" value="NZ_VLLQ01000002.1"/>
</dbReference>
<gene>
    <name evidence="2" type="ORF">GJE22_02975</name>
</gene>
<evidence type="ECO:0000313" key="2">
    <source>
        <dbReference type="EMBL" id="MRX79573.1"/>
    </source>
</evidence>
<sequence length="51" mass="5595">MTMSAMDIIQPLGIVVGVIVIVAVVYFAGTAIKARREERRAQSGRGGRHRR</sequence>
<name>A0A7K0G6Z0_9ACTN</name>
<accession>A0A7K0G6Z0</accession>
<keyword evidence="1" id="KW-0472">Membrane</keyword>
<dbReference type="Proteomes" id="UP000470010">
    <property type="component" value="Unassembled WGS sequence"/>
</dbReference>
<reference evidence="3" key="1">
    <citation type="submission" date="2019-08" db="EMBL/GenBank/DDBJ databases">
        <title>Arthrobacter sp. nov., isolated from plateau pika and Tibetan wild ass.</title>
        <authorList>
            <person name="Ge Y."/>
        </authorList>
    </citation>
    <scope>NUCLEOTIDE SEQUENCE [LARGE SCALE GENOMIC DNA]</scope>
    <source>
        <strain evidence="3">HF-1365</strain>
    </source>
</reference>
<keyword evidence="1" id="KW-1133">Transmembrane helix</keyword>
<evidence type="ECO:0000256" key="1">
    <source>
        <dbReference type="SAM" id="Phobius"/>
    </source>
</evidence>
<keyword evidence="1" id="KW-0812">Transmembrane</keyword>
<feature type="transmembrane region" description="Helical" evidence="1">
    <location>
        <begin position="12"/>
        <end position="32"/>
    </location>
</feature>
<evidence type="ECO:0000313" key="3">
    <source>
        <dbReference type="Proteomes" id="UP000470010"/>
    </source>
</evidence>
<proteinExistence type="predicted"/>
<comment type="caution">
    <text evidence="2">The sequence shown here is derived from an EMBL/GenBank/DDBJ whole genome shotgun (WGS) entry which is preliminary data.</text>
</comment>
<dbReference type="EMBL" id="VTFZ01000002">
    <property type="protein sequence ID" value="MRX79573.1"/>
    <property type="molecule type" value="Genomic_DNA"/>
</dbReference>
<dbReference type="AlphaFoldDB" id="A0A7K0G6Z0"/>